<evidence type="ECO:0000256" key="1">
    <source>
        <dbReference type="SAM" id="Phobius"/>
    </source>
</evidence>
<keyword evidence="1" id="KW-0472">Membrane</keyword>
<dbReference type="InterPro" id="IPR002798">
    <property type="entry name" value="SpoIIM-like"/>
</dbReference>
<feature type="transmembrane region" description="Helical" evidence="1">
    <location>
        <begin position="48"/>
        <end position="69"/>
    </location>
</feature>
<evidence type="ECO:0000313" key="2">
    <source>
        <dbReference type="EMBL" id="SJZ40303.1"/>
    </source>
</evidence>
<feature type="transmembrane region" description="Helical" evidence="1">
    <location>
        <begin position="7"/>
        <end position="28"/>
    </location>
</feature>
<sequence length="166" mass="18889">MKLNFRYIKIASLIFLIFFIIGFIGTYIYCNRIEFDNAIGDQLVINKIYFSEIIIRNLTVCVIAILGIITFKISSILVLIINAVILSFILSANYVTTGELWYFIRIVIPHAIFEIPAIVISSSIGFEGFSYFKDYSFKEKISNLFLIIGLLIVAAFVEVNISTLFV</sequence>
<evidence type="ECO:0000313" key="3">
    <source>
        <dbReference type="Proteomes" id="UP000196365"/>
    </source>
</evidence>
<feature type="transmembrane region" description="Helical" evidence="1">
    <location>
        <begin position="144"/>
        <end position="165"/>
    </location>
</feature>
<dbReference type="OrthoDB" id="161024at2"/>
<accession>A0A1T4KD96</accession>
<dbReference type="RefSeq" id="WP_087677912.1">
    <property type="nucleotide sequence ID" value="NZ_FUWV01000002.1"/>
</dbReference>
<reference evidence="2 3" key="1">
    <citation type="submission" date="2017-02" db="EMBL/GenBank/DDBJ databases">
        <authorList>
            <person name="Peterson S.W."/>
        </authorList>
    </citation>
    <scope>NUCLEOTIDE SEQUENCE [LARGE SCALE GENOMIC DNA]</scope>
    <source>
        <strain evidence="2 3">DSM 15102</strain>
    </source>
</reference>
<feature type="transmembrane region" description="Helical" evidence="1">
    <location>
        <begin position="76"/>
        <end position="96"/>
    </location>
</feature>
<name>A0A1T4KD96_9FIRM</name>
<keyword evidence="3" id="KW-1185">Reference proteome</keyword>
<protein>
    <submittedName>
        <fullName evidence="2">Uncharacterized membrane protein SpoIIM, required for sporulation</fullName>
    </submittedName>
</protein>
<organism evidence="2 3">
    <name type="scientific">Garciella nitratireducens DSM 15102</name>
    <dbReference type="NCBI Taxonomy" id="1121911"/>
    <lineage>
        <taxon>Bacteria</taxon>
        <taxon>Bacillati</taxon>
        <taxon>Bacillota</taxon>
        <taxon>Clostridia</taxon>
        <taxon>Eubacteriales</taxon>
        <taxon>Eubacteriaceae</taxon>
        <taxon>Garciella</taxon>
    </lineage>
</organism>
<proteinExistence type="predicted"/>
<dbReference type="AlphaFoldDB" id="A0A1T4KD96"/>
<dbReference type="Proteomes" id="UP000196365">
    <property type="component" value="Unassembled WGS sequence"/>
</dbReference>
<feature type="transmembrane region" description="Helical" evidence="1">
    <location>
        <begin position="102"/>
        <end position="132"/>
    </location>
</feature>
<keyword evidence="1" id="KW-1133">Transmembrane helix</keyword>
<gene>
    <name evidence="2" type="ORF">SAMN02745973_00459</name>
</gene>
<keyword evidence="1" id="KW-0812">Transmembrane</keyword>
<dbReference type="EMBL" id="FUWV01000002">
    <property type="protein sequence ID" value="SJZ40303.1"/>
    <property type="molecule type" value="Genomic_DNA"/>
</dbReference>
<dbReference type="Pfam" id="PF01944">
    <property type="entry name" value="SpoIIM"/>
    <property type="match status" value="1"/>
</dbReference>